<organism evidence="2 3">
    <name type="scientific">Stylosanthes scabra</name>
    <dbReference type="NCBI Taxonomy" id="79078"/>
    <lineage>
        <taxon>Eukaryota</taxon>
        <taxon>Viridiplantae</taxon>
        <taxon>Streptophyta</taxon>
        <taxon>Embryophyta</taxon>
        <taxon>Tracheophyta</taxon>
        <taxon>Spermatophyta</taxon>
        <taxon>Magnoliopsida</taxon>
        <taxon>eudicotyledons</taxon>
        <taxon>Gunneridae</taxon>
        <taxon>Pentapetalae</taxon>
        <taxon>rosids</taxon>
        <taxon>fabids</taxon>
        <taxon>Fabales</taxon>
        <taxon>Fabaceae</taxon>
        <taxon>Papilionoideae</taxon>
        <taxon>50 kb inversion clade</taxon>
        <taxon>dalbergioids sensu lato</taxon>
        <taxon>Dalbergieae</taxon>
        <taxon>Pterocarpus clade</taxon>
        <taxon>Stylosanthes</taxon>
    </lineage>
</organism>
<gene>
    <name evidence="2" type="ORF">PIB30_053490</name>
</gene>
<dbReference type="EMBL" id="JASCZI010242053">
    <property type="protein sequence ID" value="MED6209318.1"/>
    <property type="molecule type" value="Genomic_DNA"/>
</dbReference>
<dbReference type="Proteomes" id="UP001341840">
    <property type="component" value="Unassembled WGS sequence"/>
</dbReference>
<reference evidence="2 3" key="1">
    <citation type="journal article" date="2023" name="Plants (Basel)">
        <title>Bridging the Gap: Combining Genomics and Transcriptomics Approaches to Understand Stylosanthes scabra, an Orphan Legume from the Brazilian Caatinga.</title>
        <authorList>
            <person name="Ferreira-Neto J.R.C."/>
            <person name="da Silva M.D."/>
            <person name="Binneck E."/>
            <person name="de Melo N.F."/>
            <person name="da Silva R.H."/>
            <person name="de Melo A.L.T.M."/>
            <person name="Pandolfi V."/>
            <person name="Bustamante F.O."/>
            <person name="Brasileiro-Vidal A.C."/>
            <person name="Benko-Iseppon A.M."/>
        </authorList>
    </citation>
    <scope>NUCLEOTIDE SEQUENCE [LARGE SCALE GENOMIC DNA]</scope>
    <source>
        <tissue evidence="2">Leaves</tissue>
    </source>
</reference>
<accession>A0ABU6YKY2</accession>
<name>A0ABU6YKY2_9FABA</name>
<proteinExistence type="predicted"/>
<comment type="caution">
    <text evidence="2">The sequence shown here is derived from an EMBL/GenBank/DDBJ whole genome shotgun (WGS) entry which is preliminary data.</text>
</comment>
<sequence>MEIKAKESEMDMKVLDADPSRMSDSTRARHEKAYTIFQQMARNFDDLFNEALHGSSRRRQRNSVINDWMEECLREGIEEEQEIQNISLLNPRRFINRNRESGHDRLYEDYFADELVYNADIF</sequence>
<protein>
    <submittedName>
        <fullName evidence="2">Uncharacterized protein</fullName>
    </submittedName>
</protein>
<evidence type="ECO:0000256" key="1">
    <source>
        <dbReference type="SAM" id="MobiDB-lite"/>
    </source>
</evidence>
<keyword evidence="3" id="KW-1185">Reference proteome</keyword>
<feature type="region of interest" description="Disordered" evidence="1">
    <location>
        <begin position="1"/>
        <end position="27"/>
    </location>
</feature>
<evidence type="ECO:0000313" key="2">
    <source>
        <dbReference type="EMBL" id="MED6209318.1"/>
    </source>
</evidence>
<evidence type="ECO:0000313" key="3">
    <source>
        <dbReference type="Proteomes" id="UP001341840"/>
    </source>
</evidence>